<evidence type="ECO:0000313" key="1">
    <source>
        <dbReference type="EMBL" id="MFB9518665.1"/>
    </source>
</evidence>
<sequence length="99" mass="10982">MTAQPAHQRVELPAAGPPMGTLHELRAALRTHSTVDLERFEAELDDADLDDLAQVRELIQAYRHRVLLRLDPDGAAALARPNDDVAAELRRKLGEAGRR</sequence>
<organism evidence="1 2">
    <name type="scientific">Streptomyces cremeus</name>
    <dbReference type="NCBI Taxonomy" id="66881"/>
    <lineage>
        <taxon>Bacteria</taxon>
        <taxon>Bacillati</taxon>
        <taxon>Actinomycetota</taxon>
        <taxon>Actinomycetes</taxon>
        <taxon>Kitasatosporales</taxon>
        <taxon>Streptomycetaceae</taxon>
        <taxon>Streptomyces</taxon>
    </lineage>
</organism>
<protein>
    <submittedName>
        <fullName evidence="1">Uncharacterized protein</fullName>
    </submittedName>
</protein>
<gene>
    <name evidence="1" type="ORF">ACFFTU_01690</name>
</gene>
<proteinExistence type="predicted"/>
<dbReference type="RefSeq" id="WP_345219392.1">
    <property type="nucleotide sequence ID" value="NZ_BAAAXE010000002.1"/>
</dbReference>
<name>A0ABV5P651_STRCM</name>
<keyword evidence="2" id="KW-1185">Reference proteome</keyword>
<comment type="caution">
    <text evidence="1">The sequence shown here is derived from an EMBL/GenBank/DDBJ whole genome shotgun (WGS) entry which is preliminary data.</text>
</comment>
<accession>A0ABV5P651</accession>
<evidence type="ECO:0000313" key="2">
    <source>
        <dbReference type="Proteomes" id="UP001589718"/>
    </source>
</evidence>
<reference evidence="1 2" key="1">
    <citation type="submission" date="2024-09" db="EMBL/GenBank/DDBJ databases">
        <authorList>
            <person name="Sun Q."/>
            <person name="Mori K."/>
        </authorList>
    </citation>
    <scope>NUCLEOTIDE SEQUENCE [LARGE SCALE GENOMIC DNA]</scope>
    <source>
        <strain evidence="1 2">JCM 4362</strain>
    </source>
</reference>
<dbReference type="Proteomes" id="UP001589718">
    <property type="component" value="Unassembled WGS sequence"/>
</dbReference>
<dbReference type="EMBL" id="JBHMCR010000001">
    <property type="protein sequence ID" value="MFB9518665.1"/>
    <property type="molecule type" value="Genomic_DNA"/>
</dbReference>